<sequence length="190" mass="21479">MENLYTFFKSVKRDWPLFLFPIIFCLAFASIFIGNNQSVFVSRISVQNKGTRQWDSLSIPVYQTMLKNPVVIKAAQSALKKDYNIDVSQEQLVQSIFTKPVVHGNTILVESKSRDSQLAIAMGKQVTKSMYFTLKSYLPTKKIRISENTDLKKQGASVAYSILISTLLGLIIGKILQITLHKRVEGELDD</sequence>
<keyword evidence="1" id="KW-0472">Membrane</keyword>
<name>A0ABW1TG50_9LACO</name>
<dbReference type="EMBL" id="JBHSSI010000035">
    <property type="protein sequence ID" value="MFC6260645.1"/>
    <property type="molecule type" value="Genomic_DNA"/>
</dbReference>
<evidence type="ECO:0008006" key="4">
    <source>
        <dbReference type="Google" id="ProtNLM"/>
    </source>
</evidence>
<evidence type="ECO:0000313" key="2">
    <source>
        <dbReference type="EMBL" id="MFC6260645.1"/>
    </source>
</evidence>
<gene>
    <name evidence="2" type="ORF">ACFP1C_06735</name>
</gene>
<evidence type="ECO:0000256" key="1">
    <source>
        <dbReference type="SAM" id="Phobius"/>
    </source>
</evidence>
<keyword evidence="1" id="KW-0812">Transmembrane</keyword>
<keyword evidence="3" id="KW-1185">Reference proteome</keyword>
<keyword evidence="1" id="KW-1133">Transmembrane helix</keyword>
<organism evidence="2 3">
    <name type="scientific">Levilactobacillus fujinensis</name>
    <dbReference type="NCBI Taxonomy" id="2486024"/>
    <lineage>
        <taxon>Bacteria</taxon>
        <taxon>Bacillati</taxon>
        <taxon>Bacillota</taxon>
        <taxon>Bacilli</taxon>
        <taxon>Lactobacillales</taxon>
        <taxon>Lactobacillaceae</taxon>
        <taxon>Levilactobacillus</taxon>
    </lineage>
</organism>
<evidence type="ECO:0000313" key="3">
    <source>
        <dbReference type="Proteomes" id="UP001596283"/>
    </source>
</evidence>
<reference evidence="3" key="1">
    <citation type="journal article" date="2019" name="Int. J. Syst. Evol. Microbiol.">
        <title>The Global Catalogue of Microorganisms (GCM) 10K type strain sequencing project: providing services to taxonomists for standard genome sequencing and annotation.</title>
        <authorList>
            <consortium name="The Broad Institute Genomics Platform"/>
            <consortium name="The Broad Institute Genome Sequencing Center for Infectious Disease"/>
            <person name="Wu L."/>
            <person name="Ma J."/>
        </authorList>
    </citation>
    <scope>NUCLEOTIDE SEQUENCE [LARGE SCALE GENOMIC DNA]</scope>
    <source>
        <strain evidence="3">CCM 8908</strain>
    </source>
</reference>
<dbReference type="RefSeq" id="WP_125687697.1">
    <property type="nucleotide sequence ID" value="NZ_JBHSSI010000035.1"/>
</dbReference>
<protein>
    <recommendedName>
        <fullName evidence="4">Capsular polysaccharide biosynthesis protein CpsC</fullName>
    </recommendedName>
</protein>
<comment type="caution">
    <text evidence="2">The sequence shown here is derived from an EMBL/GenBank/DDBJ whole genome shotgun (WGS) entry which is preliminary data.</text>
</comment>
<accession>A0ABW1TG50</accession>
<dbReference type="Proteomes" id="UP001596283">
    <property type="component" value="Unassembled WGS sequence"/>
</dbReference>
<feature type="transmembrane region" description="Helical" evidence="1">
    <location>
        <begin position="158"/>
        <end position="180"/>
    </location>
</feature>
<proteinExistence type="predicted"/>
<feature type="transmembrane region" description="Helical" evidence="1">
    <location>
        <begin position="15"/>
        <end position="34"/>
    </location>
</feature>